<dbReference type="GO" id="GO:0010333">
    <property type="term" value="F:terpene synthase activity"/>
    <property type="evidence" value="ECO:0007669"/>
    <property type="project" value="InterPro"/>
</dbReference>
<dbReference type="InterPro" id="IPR034686">
    <property type="entry name" value="Terpene_cyclase-like_2"/>
</dbReference>
<keyword evidence="2" id="KW-0460">Magnesium</keyword>
<proteinExistence type="inferred from homology"/>
<keyword evidence="1 2" id="KW-0456">Lyase</keyword>
<comment type="cofactor">
    <cofactor evidence="2">
        <name>Mg(2+)</name>
        <dbReference type="ChEBI" id="CHEBI:18420"/>
    </cofactor>
</comment>
<accession>A0A852ZAR0</accession>
<gene>
    <name evidence="4" type="ORF">FHR84_003982</name>
</gene>
<evidence type="ECO:0000256" key="1">
    <source>
        <dbReference type="ARBA" id="ARBA00023239"/>
    </source>
</evidence>
<evidence type="ECO:0000313" key="5">
    <source>
        <dbReference type="Proteomes" id="UP000548304"/>
    </source>
</evidence>
<evidence type="ECO:0000256" key="2">
    <source>
        <dbReference type="RuleBase" id="RU366034"/>
    </source>
</evidence>
<dbReference type="PANTHER" id="PTHR35201">
    <property type="entry name" value="TERPENE SYNTHASE"/>
    <property type="match status" value="1"/>
</dbReference>
<reference evidence="4 5" key="1">
    <citation type="submission" date="2020-07" db="EMBL/GenBank/DDBJ databases">
        <title>Genomic Encyclopedia of Type Strains, Phase III (KMG-III): the genomes of soil and plant-associated and newly described type strains.</title>
        <authorList>
            <person name="Whitman W."/>
        </authorList>
    </citation>
    <scope>NUCLEOTIDE SEQUENCE [LARGE SCALE GENOMIC DNA]</scope>
    <source>
        <strain evidence="4 5">CECT 8576</strain>
    </source>
</reference>
<sequence length="741" mass="83406">MPRPFELPGFYMPYSARLNPHVTAARVHSKQWALDMGMLTDDEAPGETAVWSEADFDEHDYALLCGYTHPDATAPRLKLVTDWYVWAFFLDDYFLDRHKRTDRPDLAGEYLRGLERFMPTRPTKSPQRPGDPVERGLSDLWARTAGQMSPGWSLRFAESTRNLFEGLVRELVNIASDRVPNPIDHIETHREFGGAQWAAHLVEYAREAELPPSMAHTHPLRVLADAFSDGVHLRNDLFSYQRETQEEGEVNNGVLVIEHFFECSPQRAADITNDLLTSRLHRFDETAAAALPPLFVEHALEPAGRADVLGYVQGLRDWQAGGHEWHSLSSRYMSSEPSGPPEISRLLGLPSRTGMSALPPEQCPPGAITDTTRDRPTGRERNRPFEPTDSRPPHEVAPNPLLNQLREHTRSWVERHGLLETTVWNEDTFAATDHALYAALTRPDAGEAELTLVADWHIWADYLDELFVAEFERPRDTAGARIFVDRLLTVLERPPETAPHPSGPAEHALAELLARTRTSMPTHPRRRFTEDLRDFLGNRLREPVDLTRSGIADPVELIGKRGRTGTGGLSLALIRLTMDAPLDDTLHRSRQLRELTRTFAEIGTLRNDLFCRKQEHGAESGNAVLTVQRFLGCDASRAGAVLADLIEARQQRFHHLLTEEIPALRVEHEPSPREDERLDGLLERLETWLAGELSWLLTTGRGSTTGRTTSLASRRTLHGPDASLASTGVPRLPRTRDEAPH</sequence>
<dbReference type="GO" id="GO:0046872">
    <property type="term" value="F:metal ion binding"/>
    <property type="evidence" value="ECO:0007669"/>
    <property type="project" value="UniProtKB-KW"/>
</dbReference>
<dbReference type="Gene3D" id="1.10.600.10">
    <property type="entry name" value="Farnesyl Diphosphate Synthase"/>
    <property type="match status" value="2"/>
</dbReference>
<comment type="caution">
    <text evidence="4">The sequence shown here is derived from an EMBL/GenBank/DDBJ whole genome shotgun (WGS) entry which is preliminary data.</text>
</comment>
<dbReference type="AlphaFoldDB" id="A0A852ZAR0"/>
<feature type="compositionally biased region" description="Basic and acidic residues" evidence="3">
    <location>
        <begin position="371"/>
        <end position="394"/>
    </location>
</feature>
<keyword evidence="2" id="KW-0479">Metal-binding</keyword>
<dbReference type="InterPro" id="IPR008949">
    <property type="entry name" value="Isoprenoid_synthase_dom_sf"/>
</dbReference>
<comment type="similarity">
    <text evidence="2">Belongs to the terpene synthase family.</text>
</comment>
<dbReference type="EC" id="4.2.3.-" evidence="2"/>
<dbReference type="Proteomes" id="UP000548304">
    <property type="component" value="Unassembled WGS sequence"/>
</dbReference>
<organism evidence="4 5">
    <name type="scientific">Actinopolyspora biskrensis</name>
    <dbReference type="NCBI Taxonomy" id="1470178"/>
    <lineage>
        <taxon>Bacteria</taxon>
        <taxon>Bacillati</taxon>
        <taxon>Actinomycetota</taxon>
        <taxon>Actinomycetes</taxon>
        <taxon>Actinopolysporales</taxon>
        <taxon>Actinopolysporaceae</taxon>
        <taxon>Actinopolyspora</taxon>
    </lineage>
</organism>
<dbReference type="PANTHER" id="PTHR35201:SF4">
    <property type="entry name" value="BETA-PINACENE SYNTHASE-RELATED"/>
    <property type="match status" value="1"/>
</dbReference>
<feature type="compositionally biased region" description="Low complexity" evidence="3">
    <location>
        <begin position="701"/>
        <end position="714"/>
    </location>
</feature>
<keyword evidence="5" id="KW-1185">Reference proteome</keyword>
<dbReference type="EMBL" id="JACBYW010000008">
    <property type="protein sequence ID" value="NYH80616.1"/>
    <property type="molecule type" value="Genomic_DNA"/>
</dbReference>
<dbReference type="SUPFAM" id="SSF48576">
    <property type="entry name" value="Terpenoid synthases"/>
    <property type="match status" value="2"/>
</dbReference>
<dbReference type="Pfam" id="PF19086">
    <property type="entry name" value="Terpene_syn_C_2"/>
    <property type="match status" value="2"/>
</dbReference>
<feature type="region of interest" description="Disordered" evidence="3">
    <location>
        <begin position="701"/>
        <end position="741"/>
    </location>
</feature>
<feature type="region of interest" description="Disordered" evidence="3">
    <location>
        <begin position="330"/>
        <end position="399"/>
    </location>
</feature>
<name>A0A852ZAR0_9ACTN</name>
<evidence type="ECO:0000256" key="3">
    <source>
        <dbReference type="SAM" id="MobiDB-lite"/>
    </source>
</evidence>
<protein>
    <recommendedName>
        <fullName evidence="2">Terpene synthase</fullName>
        <ecNumber evidence="2">4.2.3.-</ecNumber>
    </recommendedName>
</protein>
<dbReference type="RefSeq" id="WP_179536954.1">
    <property type="nucleotide sequence ID" value="NZ_JACBYW010000008.1"/>
</dbReference>
<evidence type="ECO:0000313" key="4">
    <source>
        <dbReference type="EMBL" id="NYH80616.1"/>
    </source>
</evidence>